<dbReference type="Gene3D" id="3.40.50.1820">
    <property type="entry name" value="alpha/beta hydrolase"/>
    <property type="match status" value="1"/>
</dbReference>
<accession>A0A1Z4LKW9</accession>
<feature type="compositionally biased region" description="Polar residues" evidence="1">
    <location>
        <begin position="1"/>
        <end position="16"/>
    </location>
</feature>
<dbReference type="InterPro" id="IPR000073">
    <property type="entry name" value="AB_hydrolase_1"/>
</dbReference>
<evidence type="ECO:0000256" key="1">
    <source>
        <dbReference type="SAM" id="MobiDB-lite"/>
    </source>
</evidence>
<feature type="domain" description="AB hydrolase-1" evidence="2">
    <location>
        <begin position="29"/>
        <end position="143"/>
    </location>
</feature>
<sequence>MNNENLTLKNPDGTQTHYKEFGSKSPTSPTLLLLHGIGADCDMWEPQMHKYSTQGYHVLVPDLFGHGLSSKLNNINLSDWVNQINWLLEHNKLDKCILIGVSMGGVIAQSFVVAHPHMVEKIIIADSFAELSTFKEKMLGFSAVVGFNLFKILGKKILSQGMRSTYKATHATLAKNYFERVSLNIDLNKMVLVRKAINRIDVLDKLKSITIPALVIVGADFGQSFIEINRKIADSFPNSEFVVLEKSLDPSNLVNPAEFDKQVLEFLSFSSSG</sequence>
<evidence type="ECO:0000313" key="4">
    <source>
        <dbReference type="Proteomes" id="UP000218418"/>
    </source>
</evidence>
<dbReference type="SUPFAM" id="SSF53474">
    <property type="entry name" value="alpha/beta-Hydrolases"/>
    <property type="match status" value="1"/>
</dbReference>
<dbReference type="EMBL" id="AP018227">
    <property type="protein sequence ID" value="BAY81738.1"/>
    <property type="molecule type" value="Genomic_DNA"/>
</dbReference>
<dbReference type="Pfam" id="PF00561">
    <property type="entry name" value="Abhydrolase_1"/>
    <property type="match status" value="1"/>
</dbReference>
<dbReference type="InterPro" id="IPR029058">
    <property type="entry name" value="AB_hydrolase_fold"/>
</dbReference>
<proteinExistence type="predicted"/>
<organism evidence="3 4">
    <name type="scientific">Calothrix parasitica NIES-267</name>
    <dbReference type="NCBI Taxonomy" id="1973488"/>
    <lineage>
        <taxon>Bacteria</taxon>
        <taxon>Bacillati</taxon>
        <taxon>Cyanobacteriota</taxon>
        <taxon>Cyanophyceae</taxon>
        <taxon>Nostocales</taxon>
        <taxon>Calotrichaceae</taxon>
        <taxon>Calothrix</taxon>
    </lineage>
</organism>
<evidence type="ECO:0000313" key="3">
    <source>
        <dbReference type="EMBL" id="BAY81738.1"/>
    </source>
</evidence>
<dbReference type="PANTHER" id="PTHR43798">
    <property type="entry name" value="MONOACYLGLYCEROL LIPASE"/>
    <property type="match status" value="1"/>
</dbReference>
<dbReference type="AlphaFoldDB" id="A0A1Z4LKW9"/>
<feature type="region of interest" description="Disordered" evidence="1">
    <location>
        <begin position="1"/>
        <end position="24"/>
    </location>
</feature>
<dbReference type="Proteomes" id="UP000218418">
    <property type="component" value="Chromosome"/>
</dbReference>
<name>A0A1Z4LKW9_9CYAN</name>
<dbReference type="InterPro" id="IPR050266">
    <property type="entry name" value="AB_hydrolase_sf"/>
</dbReference>
<reference evidence="3 4" key="1">
    <citation type="submission" date="2017-06" db="EMBL/GenBank/DDBJ databases">
        <title>Genome sequencing of cyanobaciteial culture collection at National Institute for Environmental Studies (NIES).</title>
        <authorList>
            <person name="Hirose Y."/>
            <person name="Shimura Y."/>
            <person name="Fujisawa T."/>
            <person name="Nakamura Y."/>
            <person name="Kawachi M."/>
        </authorList>
    </citation>
    <scope>NUCLEOTIDE SEQUENCE [LARGE SCALE GENOMIC DNA]</scope>
    <source>
        <strain evidence="3 4">NIES-267</strain>
    </source>
</reference>
<dbReference type="PRINTS" id="PR00111">
    <property type="entry name" value="ABHYDROLASE"/>
</dbReference>
<evidence type="ECO:0000259" key="2">
    <source>
        <dbReference type="Pfam" id="PF00561"/>
    </source>
</evidence>
<protein>
    <submittedName>
        <fullName evidence="3">Putative 3-oxoadipate enol-lactonase</fullName>
    </submittedName>
</protein>
<dbReference type="OrthoDB" id="53505at2"/>
<gene>
    <name evidence="3" type="ORF">NIES267_12150</name>
</gene>
<keyword evidence="4" id="KW-1185">Reference proteome</keyword>